<sequence>MGIKKLSESNSCILKRLASQHNYFSKATGIINQVLKCISPANPFSTMTCFHIHSGYYLRRRLRSDLIEMYSNYVKEDVHSSQDH</sequence>
<comment type="caution">
    <text evidence="1">The sequence shown here is derived from an EMBL/GenBank/DDBJ whole genome shotgun (WGS) entry which is preliminary data.</text>
</comment>
<dbReference type="Proteomes" id="UP000324222">
    <property type="component" value="Unassembled WGS sequence"/>
</dbReference>
<evidence type="ECO:0000313" key="2">
    <source>
        <dbReference type="Proteomes" id="UP000324222"/>
    </source>
</evidence>
<dbReference type="EMBL" id="VSRR010027479">
    <property type="protein sequence ID" value="MPC68213.1"/>
    <property type="molecule type" value="Genomic_DNA"/>
</dbReference>
<evidence type="ECO:0000313" key="1">
    <source>
        <dbReference type="EMBL" id="MPC68213.1"/>
    </source>
</evidence>
<proteinExistence type="predicted"/>
<reference evidence="1 2" key="1">
    <citation type="submission" date="2019-05" db="EMBL/GenBank/DDBJ databases">
        <title>Another draft genome of Portunus trituberculatus and its Hox gene families provides insights of decapod evolution.</title>
        <authorList>
            <person name="Jeong J.-H."/>
            <person name="Song I."/>
            <person name="Kim S."/>
            <person name="Choi T."/>
            <person name="Kim D."/>
            <person name="Ryu S."/>
            <person name="Kim W."/>
        </authorList>
    </citation>
    <scope>NUCLEOTIDE SEQUENCE [LARGE SCALE GENOMIC DNA]</scope>
    <source>
        <tissue evidence="1">Muscle</tissue>
    </source>
</reference>
<keyword evidence="2" id="KW-1185">Reference proteome</keyword>
<gene>
    <name evidence="1" type="ORF">E2C01_062410</name>
</gene>
<organism evidence="1 2">
    <name type="scientific">Portunus trituberculatus</name>
    <name type="common">Swimming crab</name>
    <name type="synonym">Neptunus trituberculatus</name>
    <dbReference type="NCBI Taxonomy" id="210409"/>
    <lineage>
        <taxon>Eukaryota</taxon>
        <taxon>Metazoa</taxon>
        <taxon>Ecdysozoa</taxon>
        <taxon>Arthropoda</taxon>
        <taxon>Crustacea</taxon>
        <taxon>Multicrustacea</taxon>
        <taxon>Malacostraca</taxon>
        <taxon>Eumalacostraca</taxon>
        <taxon>Eucarida</taxon>
        <taxon>Decapoda</taxon>
        <taxon>Pleocyemata</taxon>
        <taxon>Brachyura</taxon>
        <taxon>Eubrachyura</taxon>
        <taxon>Portunoidea</taxon>
        <taxon>Portunidae</taxon>
        <taxon>Portuninae</taxon>
        <taxon>Portunus</taxon>
    </lineage>
</organism>
<protein>
    <submittedName>
        <fullName evidence="1">Uncharacterized protein</fullName>
    </submittedName>
</protein>
<name>A0A5B7HDK2_PORTR</name>
<dbReference type="AlphaFoldDB" id="A0A5B7HDK2"/>
<accession>A0A5B7HDK2</accession>